<proteinExistence type="predicted"/>
<sequence length="257" mass="27517">MKQFLTRIFIAFSLFLLTASLHTAFAQNKPFIKNVVLVHGAFVDGSGYKGVYDILTKKGYNVTVVQNPLSSLDADVKATQAALDRQDGPTILVGHSYGGTVITEAGDHPNVAALVYIAAFQLDKGESAIDWAKTEPAAPESGILAPDANGILYYDKAKFHAGFCADIPVDQANFMYASQGMFAADALGAKVSKAPWKTKPSYGIVALEDKAILPSIQRKMYARAGAKITEIKASHVVFMSKPQETAAVIMQASQGVK</sequence>
<dbReference type="InterPro" id="IPR029058">
    <property type="entry name" value="AB_hydrolase_fold"/>
</dbReference>
<dbReference type="EMBL" id="QLLL01000002">
    <property type="protein sequence ID" value="RAJ08230.1"/>
    <property type="molecule type" value="Genomic_DNA"/>
</dbReference>
<name>A0A327QV29_9BACT</name>
<dbReference type="PANTHER" id="PTHR37017:SF11">
    <property type="entry name" value="ESTERASE_LIPASE_THIOESTERASE DOMAIN-CONTAINING PROTEIN"/>
    <property type="match status" value="1"/>
</dbReference>
<dbReference type="PANTHER" id="PTHR37017">
    <property type="entry name" value="AB HYDROLASE-1 DOMAIN-CONTAINING PROTEIN-RELATED"/>
    <property type="match status" value="1"/>
</dbReference>
<dbReference type="Gene3D" id="3.40.50.1820">
    <property type="entry name" value="alpha/beta hydrolase"/>
    <property type="match status" value="1"/>
</dbReference>
<feature type="chain" id="PRO_5016398147" evidence="1">
    <location>
        <begin position="27"/>
        <end position="257"/>
    </location>
</feature>
<feature type="domain" description="AB hydrolase-1" evidence="2">
    <location>
        <begin position="35"/>
        <end position="247"/>
    </location>
</feature>
<evidence type="ECO:0000313" key="4">
    <source>
        <dbReference type="Proteomes" id="UP000249547"/>
    </source>
</evidence>
<evidence type="ECO:0000313" key="3">
    <source>
        <dbReference type="EMBL" id="RAJ08230.1"/>
    </source>
</evidence>
<dbReference type="RefSeq" id="WP_111596397.1">
    <property type="nucleotide sequence ID" value="NZ_QLLL01000002.1"/>
</dbReference>
<dbReference type="AlphaFoldDB" id="A0A327QV29"/>
<dbReference type="Proteomes" id="UP000249547">
    <property type="component" value="Unassembled WGS sequence"/>
</dbReference>
<comment type="caution">
    <text evidence="3">The sequence shown here is derived from an EMBL/GenBank/DDBJ whole genome shotgun (WGS) entry which is preliminary data.</text>
</comment>
<dbReference type="Pfam" id="PF12697">
    <property type="entry name" value="Abhydrolase_6"/>
    <property type="match status" value="1"/>
</dbReference>
<keyword evidence="1" id="KW-0732">Signal</keyword>
<organism evidence="3 4">
    <name type="scientific">Chitinophaga skermanii</name>
    <dbReference type="NCBI Taxonomy" id="331697"/>
    <lineage>
        <taxon>Bacteria</taxon>
        <taxon>Pseudomonadati</taxon>
        <taxon>Bacteroidota</taxon>
        <taxon>Chitinophagia</taxon>
        <taxon>Chitinophagales</taxon>
        <taxon>Chitinophagaceae</taxon>
        <taxon>Chitinophaga</taxon>
    </lineage>
</organism>
<dbReference type="InterPro" id="IPR000073">
    <property type="entry name" value="AB_hydrolase_1"/>
</dbReference>
<evidence type="ECO:0000259" key="2">
    <source>
        <dbReference type="Pfam" id="PF12697"/>
    </source>
</evidence>
<keyword evidence="4" id="KW-1185">Reference proteome</keyword>
<dbReference type="SUPFAM" id="SSF53474">
    <property type="entry name" value="alpha/beta-Hydrolases"/>
    <property type="match status" value="1"/>
</dbReference>
<feature type="signal peptide" evidence="1">
    <location>
        <begin position="1"/>
        <end position="26"/>
    </location>
</feature>
<evidence type="ECO:0000256" key="1">
    <source>
        <dbReference type="SAM" id="SignalP"/>
    </source>
</evidence>
<dbReference type="OrthoDB" id="9112061at2"/>
<gene>
    <name evidence="3" type="ORF">LX64_00877</name>
</gene>
<reference evidence="3 4" key="1">
    <citation type="submission" date="2018-06" db="EMBL/GenBank/DDBJ databases">
        <title>Genomic Encyclopedia of Archaeal and Bacterial Type Strains, Phase II (KMG-II): from individual species to whole genera.</title>
        <authorList>
            <person name="Goeker M."/>
        </authorList>
    </citation>
    <scope>NUCLEOTIDE SEQUENCE [LARGE SCALE GENOMIC DNA]</scope>
    <source>
        <strain evidence="3 4">DSM 23857</strain>
    </source>
</reference>
<dbReference type="InterPro" id="IPR052897">
    <property type="entry name" value="Sec-Metab_Biosynth_Hydrolase"/>
</dbReference>
<accession>A0A327QV29</accession>
<protein>
    <submittedName>
        <fullName evidence="3">Pimeloyl-ACP methyl ester carboxylesterase</fullName>
    </submittedName>
</protein>